<geneLocation type="plasmid" evidence="1 2">
    <name>pMM35_01</name>
</geneLocation>
<reference evidence="1" key="1">
    <citation type="submission" date="2020-09" db="EMBL/GenBank/DDBJ databases">
        <title>New species isolated from human feces.</title>
        <authorList>
            <person name="Kitahara M."/>
            <person name="Shigeno Y."/>
            <person name="Shime M."/>
            <person name="Matsumoto Y."/>
            <person name="Nakamura S."/>
            <person name="Motooka D."/>
            <person name="Fukuoka S."/>
            <person name="Nishikawa H."/>
            <person name="Benno Y."/>
        </authorList>
    </citation>
    <scope>NUCLEOTIDE SEQUENCE</scope>
    <source>
        <strain evidence="1">MM35</strain>
        <plasmid evidence="1">pMM35_01</plasmid>
    </source>
</reference>
<keyword evidence="1" id="KW-0614">Plasmid</keyword>
<organism evidence="1 2">
    <name type="scientific">Vescimonas fastidiosa</name>
    <dbReference type="NCBI Taxonomy" id="2714353"/>
    <lineage>
        <taxon>Bacteria</taxon>
        <taxon>Bacillati</taxon>
        <taxon>Bacillota</taxon>
        <taxon>Clostridia</taxon>
        <taxon>Eubacteriales</taxon>
        <taxon>Oscillospiraceae</taxon>
        <taxon>Vescimonas</taxon>
    </lineage>
</organism>
<dbReference type="AlphaFoldDB" id="A0A810PYR6"/>
<dbReference type="KEGG" id="vfa:MM35RIKEN_15370"/>
<evidence type="ECO:0000313" key="2">
    <source>
        <dbReference type="Proteomes" id="UP000681343"/>
    </source>
</evidence>
<gene>
    <name evidence="1" type="ORF">MM35RIKEN_15370</name>
</gene>
<protein>
    <submittedName>
        <fullName evidence="1">Uncharacterized protein</fullName>
    </submittedName>
</protein>
<sequence length="71" mass="8402">MDLYRDPDTMDPEELRAYLSDIRQELEAMDEDEPEDETSEEFVDWAEEHEVLEDLVDEIIDRLEALGEALE</sequence>
<keyword evidence="2" id="KW-1185">Reference proteome</keyword>
<dbReference type="EMBL" id="AP023416">
    <property type="protein sequence ID" value="BCK79345.1"/>
    <property type="molecule type" value="Genomic_DNA"/>
</dbReference>
<proteinExistence type="predicted"/>
<name>A0A810PYR6_9FIRM</name>
<dbReference type="RefSeq" id="WP_212820845.1">
    <property type="nucleotide sequence ID" value="NZ_AP023416.1"/>
</dbReference>
<dbReference type="Proteomes" id="UP000681343">
    <property type="component" value="Plasmid pMM35_01"/>
</dbReference>
<evidence type="ECO:0000313" key="1">
    <source>
        <dbReference type="EMBL" id="BCK79345.1"/>
    </source>
</evidence>
<accession>A0A810PYR6</accession>